<sequence length="247" mass="26685">AAGTSTDTSTGASRPAAAAVTVTVLEPHLMRDGRMPEVRYLGVPADAALTALLGPGWRAPGQELEFRALDGFVSRIPVERFAQHRAWLVHARADGRPFQVDNHLQGERQVPLGPFYLVWDNRASKALQAEGGALWPYQVASVSVGPSSTRALLPDGLAARYADAADLARTHCLSCHRIRGYGGDKMPLDLDVVVRGYDAAAWQRWLLAPAAVRPGTTMPALAEGMSADERAAIAQRLYDYLRALPPR</sequence>
<dbReference type="RefSeq" id="WP_099862017.1">
    <property type="nucleotide sequence ID" value="NZ_PEOG01000030.1"/>
</dbReference>
<feature type="non-terminal residue" evidence="6">
    <location>
        <position position="1"/>
    </location>
</feature>
<organism evidence="6 7">
    <name type="scientific">Roseateles chitinivorans</name>
    <dbReference type="NCBI Taxonomy" id="2917965"/>
    <lineage>
        <taxon>Bacteria</taxon>
        <taxon>Pseudomonadati</taxon>
        <taxon>Pseudomonadota</taxon>
        <taxon>Betaproteobacteria</taxon>
        <taxon>Burkholderiales</taxon>
        <taxon>Sphaerotilaceae</taxon>
        <taxon>Roseateles</taxon>
    </lineage>
</organism>
<dbReference type="AlphaFoldDB" id="A0A2G9CBG9"/>
<dbReference type="Proteomes" id="UP000231501">
    <property type="component" value="Unassembled WGS sequence"/>
</dbReference>
<gene>
    <name evidence="6" type="ORF">CS062_12760</name>
</gene>
<dbReference type="InterPro" id="IPR036909">
    <property type="entry name" value="Cyt_c-like_dom_sf"/>
</dbReference>
<dbReference type="SUPFAM" id="SSF46626">
    <property type="entry name" value="Cytochrome c"/>
    <property type="match status" value="1"/>
</dbReference>
<keyword evidence="1 4" id="KW-0349">Heme</keyword>
<reference evidence="6 7" key="1">
    <citation type="submission" date="2017-11" db="EMBL/GenBank/DDBJ databases">
        <title>Draft genome sequence of Mitsuaria sp. HWN-4.</title>
        <authorList>
            <person name="Gundlapally S.R."/>
        </authorList>
    </citation>
    <scope>NUCLEOTIDE SEQUENCE [LARGE SCALE GENOMIC DNA]</scope>
    <source>
        <strain evidence="6 7">HWN-4</strain>
    </source>
</reference>
<dbReference type="Gene3D" id="1.10.760.10">
    <property type="entry name" value="Cytochrome c-like domain"/>
    <property type="match status" value="1"/>
</dbReference>
<evidence type="ECO:0000256" key="4">
    <source>
        <dbReference type="PROSITE-ProRule" id="PRU00433"/>
    </source>
</evidence>
<keyword evidence="2 4" id="KW-0479">Metal-binding</keyword>
<evidence type="ECO:0000313" key="7">
    <source>
        <dbReference type="Proteomes" id="UP000231501"/>
    </source>
</evidence>
<dbReference type="EMBL" id="PEOG01000030">
    <property type="protein sequence ID" value="PIM52869.1"/>
    <property type="molecule type" value="Genomic_DNA"/>
</dbReference>
<proteinExistence type="predicted"/>
<feature type="domain" description="Cytochrome c" evidence="5">
    <location>
        <begin position="151"/>
        <end position="241"/>
    </location>
</feature>
<dbReference type="PROSITE" id="PS51007">
    <property type="entry name" value="CYTC"/>
    <property type="match status" value="1"/>
</dbReference>
<name>A0A2G9CBG9_9BURK</name>
<dbReference type="GO" id="GO:0046872">
    <property type="term" value="F:metal ion binding"/>
    <property type="evidence" value="ECO:0007669"/>
    <property type="project" value="UniProtKB-KW"/>
</dbReference>
<evidence type="ECO:0000256" key="2">
    <source>
        <dbReference type="ARBA" id="ARBA00022723"/>
    </source>
</evidence>
<evidence type="ECO:0000256" key="3">
    <source>
        <dbReference type="ARBA" id="ARBA00023004"/>
    </source>
</evidence>
<dbReference type="InterPro" id="IPR009056">
    <property type="entry name" value="Cyt_c-like_dom"/>
</dbReference>
<evidence type="ECO:0000313" key="6">
    <source>
        <dbReference type="EMBL" id="PIM52869.1"/>
    </source>
</evidence>
<comment type="caution">
    <text evidence="6">The sequence shown here is derived from an EMBL/GenBank/DDBJ whole genome shotgun (WGS) entry which is preliminary data.</text>
</comment>
<keyword evidence="3 4" id="KW-0408">Iron</keyword>
<dbReference type="GO" id="GO:0020037">
    <property type="term" value="F:heme binding"/>
    <property type="evidence" value="ECO:0007669"/>
    <property type="project" value="InterPro"/>
</dbReference>
<protein>
    <recommendedName>
        <fullName evidence="5">Cytochrome c domain-containing protein</fullName>
    </recommendedName>
</protein>
<dbReference type="OrthoDB" id="5728201at2"/>
<evidence type="ECO:0000256" key="1">
    <source>
        <dbReference type="ARBA" id="ARBA00022617"/>
    </source>
</evidence>
<dbReference type="GO" id="GO:0009055">
    <property type="term" value="F:electron transfer activity"/>
    <property type="evidence" value="ECO:0007669"/>
    <property type="project" value="InterPro"/>
</dbReference>
<evidence type="ECO:0000259" key="5">
    <source>
        <dbReference type="PROSITE" id="PS51007"/>
    </source>
</evidence>
<accession>A0A2G9CBG9</accession>
<keyword evidence="7" id="KW-1185">Reference proteome</keyword>